<keyword evidence="3" id="KW-0732">Signal</keyword>
<feature type="signal peptide" evidence="3">
    <location>
        <begin position="1"/>
        <end position="32"/>
    </location>
</feature>
<keyword evidence="2" id="KW-0430">Lectin</keyword>
<dbReference type="Gene3D" id="2.60.120.200">
    <property type="match status" value="2"/>
</dbReference>
<dbReference type="Pfam" id="PF00139">
    <property type="entry name" value="Lectin_legB"/>
    <property type="match status" value="2"/>
</dbReference>
<evidence type="ECO:0000256" key="3">
    <source>
        <dbReference type="SAM" id="SignalP"/>
    </source>
</evidence>
<comment type="similarity">
    <text evidence="1">Belongs to the leguminous lectin family.</text>
</comment>
<dbReference type="InterPro" id="IPR001220">
    <property type="entry name" value="Legume_lectin_dom"/>
</dbReference>
<dbReference type="CDD" id="cd06899">
    <property type="entry name" value="lectin_legume_LecRK_Arcelin_ConA"/>
    <property type="match status" value="2"/>
</dbReference>
<gene>
    <name evidence="5" type="ORF">PIB30_013574</name>
</gene>
<protein>
    <recommendedName>
        <fullName evidence="4">Legume lectin domain-containing protein</fullName>
    </recommendedName>
</protein>
<proteinExistence type="inferred from homology"/>
<dbReference type="Proteomes" id="UP001341840">
    <property type="component" value="Unassembled WGS sequence"/>
</dbReference>
<accession>A0ABU6S609</accession>
<dbReference type="InterPro" id="IPR000985">
    <property type="entry name" value="Lectin_LegA_CS"/>
</dbReference>
<dbReference type="PANTHER" id="PTHR32401:SF22">
    <property type="entry name" value="LEGUME LECTIN DOMAIN-CONTAINING PROTEIN"/>
    <property type="match status" value="1"/>
</dbReference>
<dbReference type="InterPro" id="IPR013320">
    <property type="entry name" value="ConA-like_dom_sf"/>
</dbReference>
<evidence type="ECO:0000256" key="1">
    <source>
        <dbReference type="ARBA" id="ARBA00007606"/>
    </source>
</evidence>
<evidence type="ECO:0000313" key="5">
    <source>
        <dbReference type="EMBL" id="MED6131845.1"/>
    </source>
</evidence>
<sequence length="531" mass="58434">MAVSFFSSTPKSPISLSLFILFLSFVFINVKSSSPFDVSFNFPRFTPADYSRLGFANDGTIKHGALQLTNKDKNGIPVQQSVGQTIYLQLIRLYDKASLKVADFTTGFTFVVKRQVNVATNHGDGLAFFLMPPDFNLPDRKDSAGGFLGIFTNANALTNSGNNKIVVVEFDSFNNEWDPLEGYQASHMGVDVGSIKSEITAPWLIEFEPDGTKVTARISYDSKLKTLSVNVFFPDKVADSSLVYDIDLTEVLPEQVYVGFSAATAMSFYKSKPVFLILLPLLMLHRNSRTSFDFSDFSGPYTNQLFTFQGDASPSSNGSIIQLTKIDENGEPIHNSVGRVSYALPVRLWDLKTQKLASFTTSFSFLVSLNGGDGISFFMAPFQSRIPKDSQGGYLGLFNPDPTIPTFRDPTVAVEFDTFWNPWDPEFPHIGIDVNSIVSVKTMPWLNGVKDANTTVFASVRYEAAAQNLSVDVSYYSGSVLGGTTVNVSLWHVIDLRKVLPERVGVGFSGATGQSVEVNNILSWTFTSAFN</sequence>
<evidence type="ECO:0000313" key="6">
    <source>
        <dbReference type="Proteomes" id="UP001341840"/>
    </source>
</evidence>
<dbReference type="InterPro" id="IPR019825">
    <property type="entry name" value="Lectin_legB_Mn/Ca_BS"/>
</dbReference>
<name>A0ABU6S609_9FABA</name>
<feature type="domain" description="Legume lectin" evidence="4">
    <location>
        <begin position="38"/>
        <end position="269"/>
    </location>
</feature>
<reference evidence="5 6" key="1">
    <citation type="journal article" date="2023" name="Plants (Basel)">
        <title>Bridging the Gap: Combining Genomics and Transcriptomics Approaches to Understand Stylosanthes scabra, an Orphan Legume from the Brazilian Caatinga.</title>
        <authorList>
            <person name="Ferreira-Neto J.R.C."/>
            <person name="da Silva M.D."/>
            <person name="Binneck E."/>
            <person name="de Melo N.F."/>
            <person name="da Silva R.H."/>
            <person name="de Melo A.L.T.M."/>
            <person name="Pandolfi V."/>
            <person name="Bustamante F.O."/>
            <person name="Brasileiro-Vidal A.C."/>
            <person name="Benko-Iseppon A.M."/>
        </authorList>
    </citation>
    <scope>NUCLEOTIDE SEQUENCE [LARGE SCALE GENOMIC DNA]</scope>
    <source>
        <tissue evidence="5">Leaves</tissue>
    </source>
</reference>
<dbReference type="InterPro" id="IPR050258">
    <property type="entry name" value="Leguminous_Lectin"/>
</dbReference>
<dbReference type="PANTHER" id="PTHR32401">
    <property type="entry name" value="CONCANAVALIN A-LIKE LECTIN FAMILY PROTEIN"/>
    <property type="match status" value="1"/>
</dbReference>
<keyword evidence="6" id="KW-1185">Reference proteome</keyword>
<organism evidence="5 6">
    <name type="scientific">Stylosanthes scabra</name>
    <dbReference type="NCBI Taxonomy" id="79078"/>
    <lineage>
        <taxon>Eukaryota</taxon>
        <taxon>Viridiplantae</taxon>
        <taxon>Streptophyta</taxon>
        <taxon>Embryophyta</taxon>
        <taxon>Tracheophyta</taxon>
        <taxon>Spermatophyta</taxon>
        <taxon>Magnoliopsida</taxon>
        <taxon>eudicotyledons</taxon>
        <taxon>Gunneridae</taxon>
        <taxon>Pentapetalae</taxon>
        <taxon>rosids</taxon>
        <taxon>fabids</taxon>
        <taxon>Fabales</taxon>
        <taxon>Fabaceae</taxon>
        <taxon>Papilionoideae</taxon>
        <taxon>50 kb inversion clade</taxon>
        <taxon>dalbergioids sensu lato</taxon>
        <taxon>Dalbergieae</taxon>
        <taxon>Pterocarpus clade</taxon>
        <taxon>Stylosanthes</taxon>
    </lineage>
</organism>
<feature type="chain" id="PRO_5046433975" description="Legume lectin domain-containing protein" evidence="3">
    <location>
        <begin position="33"/>
        <end position="531"/>
    </location>
</feature>
<dbReference type="EMBL" id="JASCZI010060450">
    <property type="protein sequence ID" value="MED6131845.1"/>
    <property type="molecule type" value="Genomic_DNA"/>
</dbReference>
<dbReference type="SUPFAM" id="SSF49899">
    <property type="entry name" value="Concanavalin A-like lectins/glucanases"/>
    <property type="match status" value="2"/>
</dbReference>
<feature type="domain" description="Legume lectin" evidence="4">
    <location>
        <begin position="290"/>
        <end position="529"/>
    </location>
</feature>
<evidence type="ECO:0000259" key="4">
    <source>
        <dbReference type="Pfam" id="PF00139"/>
    </source>
</evidence>
<evidence type="ECO:0000256" key="2">
    <source>
        <dbReference type="ARBA" id="ARBA00022734"/>
    </source>
</evidence>
<dbReference type="PROSITE" id="PS00308">
    <property type="entry name" value="LECTIN_LEGUME_ALPHA"/>
    <property type="match status" value="1"/>
</dbReference>
<comment type="caution">
    <text evidence="5">The sequence shown here is derived from an EMBL/GenBank/DDBJ whole genome shotgun (WGS) entry which is preliminary data.</text>
</comment>
<dbReference type="PROSITE" id="PS00307">
    <property type="entry name" value="LECTIN_LEGUME_BETA"/>
    <property type="match status" value="1"/>
</dbReference>